<evidence type="ECO:0000313" key="2">
    <source>
        <dbReference type="EMBL" id="MFC3000415.1"/>
    </source>
</evidence>
<dbReference type="Proteomes" id="UP001595420">
    <property type="component" value="Unassembled WGS sequence"/>
</dbReference>
<name>A0ABV7BWC8_9PROT</name>
<evidence type="ECO:0000256" key="1">
    <source>
        <dbReference type="SAM" id="Phobius"/>
    </source>
</evidence>
<accession>A0ABV7BWC8</accession>
<dbReference type="RefSeq" id="WP_216836510.1">
    <property type="nucleotide sequence ID" value="NZ_JAFNJS010000003.1"/>
</dbReference>
<sequence length="159" mass="17446">MNEVAVTVDPRRSRWIPWVFVGGMLLVVVVNGGLIWAALSTFTGVTVGKSYDRGRTYNHVLQTAARQQALGWQAEVTLRAGTLVVSVTDRQGLSVDGVLEGLLQRPLEAVQQPLTFRQTRGGQFESSTGVLRPGQWEARLLLHGPGGQTFDIRRRVLAP</sequence>
<dbReference type="InterPro" id="IPR008620">
    <property type="entry name" value="FixH"/>
</dbReference>
<reference evidence="3" key="1">
    <citation type="journal article" date="2019" name="Int. J. Syst. Evol. Microbiol.">
        <title>The Global Catalogue of Microorganisms (GCM) 10K type strain sequencing project: providing services to taxonomists for standard genome sequencing and annotation.</title>
        <authorList>
            <consortium name="The Broad Institute Genomics Platform"/>
            <consortium name="The Broad Institute Genome Sequencing Center for Infectious Disease"/>
            <person name="Wu L."/>
            <person name="Ma J."/>
        </authorList>
    </citation>
    <scope>NUCLEOTIDE SEQUENCE [LARGE SCALE GENOMIC DNA]</scope>
    <source>
        <strain evidence="3">CGMCC 1.16855</strain>
    </source>
</reference>
<keyword evidence="3" id="KW-1185">Reference proteome</keyword>
<dbReference type="EMBL" id="JBHRSB010000003">
    <property type="protein sequence ID" value="MFC3000415.1"/>
    <property type="molecule type" value="Genomic_DNA"/>
</dbReference>
<feature type="transmembrane region" description="Helical" evidence="1">
    <location>
        <begin position="15"/>
        <end position="39"/>
    </location>
</feature>
<keyword evidence="1" id="KW-0812">Transmembrane</keyword>
<organism evidence="2 3">
    <name type="scientific">Falsiroseomonas tokyonensis</name>
    <dbReference type="NCBI Taxonomy" id="430521"/>
    <lineage>
        <taxon>Bacteria</taxon>
        <taxon>Pseudomonadati</taxon>
        <taxon>Pseudomonadota</taxon>
        <taxon>Alphaproteobacteria</taxon>
        <taxon>Acetobacterales</taxon>
        <taxon>Roseomonadaceae</taxon>
        <taxon>Falsiroseomonas</taxon>
    </lineage>
</organism>
<keyword evidence="1" id="KW-1133">Transmembrane helix</keyword>
<protein>
    <submittedName>
        <fullName evidence="2">FixH family protein</fullName>
    </submittedName>
</protein>
<gene>
    <name evidence="2" type="ORF">ACFOD3_10960</name>
</gene>
<proteinExistence type="predicted"/>
<comment type="caution">
    <text evidence="2">The sequence shown here is derived from an EMBL/GenBank/DDBJ whole genome shotgun (WGS) entry which is preliminary data.</text>
</comment>
<evidence type="ECO:0000313" key="3">
    <source>
        <dbReference type="Proteomes" id="UP001595420"/>
    </source>
</evidence>
<keyword evidence="1" id="KW-0472">Membrane</keyword>
<dbReference type="Pfam" id="PF05751">
    <property type="entry name" value="FixH"/>
    <property type="match status" value="1"/>
</dbReference>